<evidence type="ECO:0000313" key="18">
    <source>
        <dbReference type="EMBL" id="CAY68699.1"/>
    </source>
</evidence>
<keyword evidence="7" id="KW-0677">Repeat</keyword>
<comment type="function">
    <text evidence="12">Binds the poly(A) tail of mRNA. Appears to be an important mediator of the multiple roles of the poly(A) tail in mRNA biogenesis, stability and translation. In the nucleus, involved in both mRNA cleavage and polyadenylation. Is also required for efficient mRNA export to the cytoplasm. Acts in concert with a poly(A)-specific nuclease (PAN) to affect poly(A) tail shortening, which may occur concomitantly with either nucleocytoplasmic mRNA transport or translational initiation. In the cytoplasm, stimulates translation initiation and regulates mRNA decay through translation termination-coupled poly(A) shortening, probably mediated by PAN.</text>
</comment>
<dbReference type="Pfam" id="PF00658">
    <property type="entry name" value="MLLE"/>
    <property type="match status" value="1"/>
</dbReference>
<dbReference type="FunCoup" id="C4QZM5">
    <property type="interactions" value="1410"/>
</dbReference>
<evidence type="ECO:0000256" key="4">
    <source>
        <dbReference type="ARBA" id="ARBA00022448"/>
    </source>
</evidence>
<dbReference type="Gene3D" id="3.30.70.330">
    <property type="match status" value="4"/>
</dbReference>
<dbReference type="InterPro" id="IPR034364">
    <property type="entry name" value="PABP_RRM1"/>
</dbReference>
<dbReference type="PROSITE" id="PS50102">
    <property type="entry name" value="RRM"/>
    <property type="match status" value="4"/>
</dbReference>
<keyword evidence="10 13" id="KW-0694">RNA-binding</keyword>
<dbReference type="SMART" id="SM00360">
    <property type="entry name" value="RRM"/>
    <property type="match status" value="4"/>
</dbReference>
<dbReference type="EMBL" id="FN392320">
    <property type="protein sequence ID" value="CAY68699.1"/>
    <property type="molecule type" value="Genomic_DNA"/>
</dbReference>
<evidence type="ECO:0000256" key="2">
    <source>
        <dbReference type="ARBA" id="ARBA00004496"/>
    </source>
</evidence>
<dbReference type="eggNOG" id="KOG0123">
    <property type="taxonomic scope" value="Eukaryota"/>
</dbReference>
<feature type="domain" description="RRM" evidence="16">
    <location>
        <begin position="233"/>
        <end position="310"/>
    </location>
</feature>
<dbReference type="OMA" id="QQPGFMP"/>
<proteinExistence type="inferred from homology"/>
<evidence type="ECO:0000256" key="15">
    <source>
        <dbReference type="SAM" id="MobiDB-lite"/>
    </source>
</evidence>
<evidence type="ECO:0000313" key="19">
    <source>
        <dbReference type="Proteomes" id="UP000000314"/>
    </source>
</evidence>
<keyword evidence="11" id="KW-0539">Nucleus</keyword>
<dbReference type="InterPro" id="IPR035979">
    <property type="entry name" value="RBD_domain_sf"/>
</dbReference>
<dbReference type="GO" id="GO:0006446">
    <property type="term" value="P:regulation of translational initiation"/>
    <property type="evidence" value="ECO:0007669"/>
    <property type="project" value="EnsemblFungi"/>
</dbReference>
<evidence type="ECO:0000256" key="8">
    <source>
        <dbReference type="ARBA" id="ARBA00022816"/>
    </source>
</evidence>
<dbReference type="InterPro" id="IPR003954">
    <property type="entry name" value="RRM_euk-type"/>
</dbReference>
<dbReference type="InterPro" id="IPR006515">
    <property type="entry name" value="PABP_1234"/>
</dbReference>
<feature type="domain" description="RRM" evidence="16">
    <location>
        <begin position="52"/>
        <end position="130"/>
    </location>
</feature>
<accession>C4QZM5</accession>
<protein>
    <recommendedName>
        <fullName evidence="14">Polyadenylate-binding protein</fullName>
        <shortName evidence="14">PABP</shortName>
    </recommendedName>
</protein>
<evidence type="ECO:0000256" key="6">
    <source>
        <dbReference type="ARBA" id="ARBA00022664"/>
    </source>
</evidence>
<dbReference type="GO" id="GO:0071014">
    <property type="term" value="C:post-mRNA release spliceosomal complex"/>
    <property type="evidence" value="ECO:0007669"/>
    <property type="project" value="EnsemblFungi"/>
</dbReference>
<dbReference type="InParanoid" id="C4QZM5"/>
<dbReference type="InterPro" id="IPR012677">
    <property type="entry name" value="Nucleotide-bd_a/b_plait_sf"/>
</dbReference>
<keyword evidence="5 14" id="KW-0963">Cytoplasm</keyword>
<dbReference type="STRING" id="644223.C4QZM5"/>
<keyword evidence="4" id="KW-0813">Transport</keyword>
<dbReference type="CDD" id="cd12379">
    <property type="entry name" value="RRM2_I_PABPs"/>
    <property type="match status" value="1"/>
</dbReference>
<dbReference type="FunFam" id="3.30.70.330:FF:000520">
    <property type="entry name" value="Polyadenylate-binding protein"/>
    <property type="match status" value="1"/>
</dbReference>
<evidence type="ECO:0000256" key="5">
    <source>
        <dbReference type="ARBA" id="ARBA00022490"/>
    </source>
</evidence>
<dbReference type="FunFam" id="3.30.70.330:FF:000091">
    <property type="entry name" value="Polyadenylate-binding protein"/>
    <property type="match status" value="1"/>
</dbReference>
<name>C4QZM5_KOMPG</name>
<dbReference type="Pfam" id="PF00076">
    <property type="entry name" value="RRM_1"/>
    <property type="match status" value="4"/>
</dbReference>
<dbReference type="GO" id="GO:0008428">
    <property type="term" value="F:ribonuclease inhibitor activity"/>
    <property type="evidence" value="ECO:0007669"/>
    <property type="project" value="EnsemblFungi"/>
</dbReference>
<evidence type="ECO:0000256" key="3">
    <source>
        <dbReference type="ARBA" id="ARBA00008557"/>
    </source>
</evidence>
<evidence type="ECO:0000256" key="13">
    <source>
        <dbReference type="PROSITE-ProRule" id="PRU00176"/>
    </source>
</evidence>
<dbReference type="FunFam" id="3.30.70.330:FF:000003">
    <property type="entry name" value="Polyadenylate-binding protein"/>
    <property type="match status" value="1"/>
</dbReference>
<dbReference type="Proteomes" id="UP000000314">
    <property type="component" value="Chromosome 2"/>
</dbReference>
<dbReference type="RefSeq" id="XP_002490979.1">
    <property type="nucleotide sequence ID" value="XM_002490934.1"/>
</dbReference>
<dbReference type="GO" id="GO:0140693">
    <property type="term" value="F:molecular condensate scaffold activity"/>
    <property type="evidence" value="ECO:0007669"/>
    <property type="project" value="EnsemblFungi"/>
</dbReference>
<dbReference type="OrthoDB" id="19742at2759"/>
<dbReference type="KEGG" id="ppa:PAS_chr2-1_0097"/>
<evidence type="ECO:0000256" key="10">
    <source>
        <dbReference type="ARBA" id="ARBA00022884"/>
    </source>
</evidence>
<sequence>MSVDTKEVQESLDQLNISESPATAVTEETPATSTEAAEESNESSTQASETLASLYVGELDPTVTESDLYEFFSPIGSVNSIRVCRDAVTKRSLGYGYVNFHSQAAGERALEELNYAEIKGVRCRLMWSQRDPSLRRSGSGNIFIKNLDPAIENKTLHDTFSSFGKVLSCKVATDENGNSKGFGFVHYESDEAAQAAIENINGMLLNGREIYVGPHLAKKDRESRFQEMIKNYTNVFVKNFDTESTEDELRELFESYGPITSIHLQVDSEGHNKGFGFVNFAEHDDAVKAVEALNDKEYKGKPLYVGRAQKKNERVHELTKKYEADRLEKLQKYQSVNLFIKNLDESIDDARLEEEFKPFGTITSAKVMLDENGKSRGFGFVCLSTPEEATKAISEMNQRMVANKPLYVALAQPKAIRRSQLAQQIQARNQMRMQQQAGPGIPNQFVQPIFYGQQPGMLPPGARVPPMGNQIPQFAGMPRPGPFPQGQFPRMAPNGQPMPVYGQPVFNGNGPQQRGYYPNNRQNKNRNQKEEGNSLAAILPQLPLEQQKRVLGEELYPKVVATNKTQDPEAAGKITGMILDLDNQEILQLLEDEELFNTHFNEALQAYEEYKSKTVEQQQQADAQAN</sequence>
<dbReference type="GO" id="GO:0010494">
    <property type="term" value="C:cytoplasmic stress granule"/>
    <property type="evidence" value="ECO:0007669"/>
    <property type="project" value="EnsemblFungi"/>
</dbReference>
<feature type="region of interest" description="Disordered" evidence="15">
    <location>
        <begin position="1"/>
        <end position="48"/>
    </location>
</feature>
<keyword evidence="9" id="KW-0810">Translation regulation</keyword>
<dbReference type="SUPFAM" id="SSF63570">
    <property type="entry name" value="PABC (PABP) domain"/>
    <property type="match status" value="1"/>
</dbReference>
<comment type="similarity">
    <text evidence="3 14">Belongs to the polyadenylate-binding protein type-1 family.</text>
</comment>
<feature type="region of interest" description="Disordered" evidence="15">
    <location>
        <begin position="506"/>
        <end position="532"/>
    </location>
</feature>
<dbReference type="GO" id="GO:1990841">
    <property type="term" value="F:promoter-specific chromatin binding"/>
    <property type="evidence" value="ECO:0007669"/>
    <property type="project" value="EnsemblFungi"/>
</dbReference>
<dbReference type="GO" id="GO:0031124">
    <property type="term" value="P:mRNA 3'-end processing"/>
    <property type="evidence" value="ECO:0007669"/>
    <property type="project" value="EnsemblFungi"/>
</dbReference>
<dbReference type="SMR" id="C4QZM5"/>
<evidence type="ECO:0000259" key="17">
    <source>
        <dbReference type="PROSITE" id="PS51309"/>
    </source>
</evidence>
<dbReference type="GeneID" id="8198493"/>
<dbReference type="CDD" id="cd12381">
    <property type="entry name" value="RRM4_I_PABPs"/>
    <property type="match status" value="1"/>
</dbReference>
<evidence type="ECO:0000256" key="12">
    <source>
        <dbReference type="ARBA" id="ARBA00024761"/>
    </source>
</evidence>
<dbReference type="InterPro" id="IPR045305">
    <property type="entry name" value="RRM2_I_PABPs"/>
</dbReference>
<evidence type="ECO:0000259" key="16">
    <source>
        <dbReference type="PROSITE" id="PS50102"/>
    </source>
</evidence>
<dbReference type="AlphaFoldDB" id="C4QZM5"/>
<dbReference type="CDD" id="cd12378">
    <property type="entry name" value="RRM1_I_PABPs"/>
    <property type="match status" value="1"/>
</dbReference>
<keyword evidence="6" id="KW-0507">mRNA processing</keyword>
<feature type="domain" description="RRM" evidence="16">
    <location>
        <begin position="336"/>
        <end position="413"/>
    </location>
</feature>
<evidence type="ECO:0000256" key="1">
    <source>
        <dbReference type="ARBA" id="ARBA00004123"/>
    </source>
</evidence>
<dbReference type="NCBIfam" id="TIGR01628">
    <property type="entry name" value="PABP-1234"/>
    <property type="match status" value="1"/>
</dbReference>
<feature type="domain" description="RRM" evidence="16">
    <location>
        <begin position="140"/>
        <end position="212"/>
    </location>
</feature>
<dbReference type="GO" id="GO:0008143">
    <property type="term" value="F:poly(A) binding"/>
    <property type="evidence" value="ECO:0007669"/>
    <property type="project" value="EnsemblFungi"/>
</dbReference>
<dbReference type="GO" id="GO:0000289">
    <property type="term" value="P:nuclear-transcribed mRNA poly(A) tail shortening"/>
    <property type="evidence" value="ECO:0007669"/>
    <property type="project" value="EnsemblFungi"/>
</dbReference>
<feature type="compositionally biased region" description="Low complexity" evidence="15">
    <location>
        <begin position="18"/>
        <end position="35"/>
    </location>
</feature>
<evidence type="ECO:0000256" key="7">
    <source>
        <dbReference type="ARBA" id="ARBA00022737"/>
    </source>
</evidence>
<dbReference type="GO" id="GO:0060211">
    <property type="term" value="P:regulation of nuclear-transcribed mRNA poly(A) tail shortening"/>
    <property type="evidence" value="ECO:0007669"/>
    <property type="project" value="EnsemblFungi"/>
</dbReference>
<evidence type="ECO:0000256" key="9">
    <source>
        <dbReference type="ARBA" id="ARBA00022845"/>
    </source>
</evidence>
<dbReference type="HOGENOM" id="CLU_012062_22_4_1"/>
<dbReference type="SUPFAM" id="SSF54928">
    <property type="entry name" value="RNA-binding domain, RBD"/>
    <property type="match status" value="2"/>
</dbReference>
<keyword evidence="8" id="KW-0509">mRNA transport</keyword>
<organism evidence="18 19">
    <name type="scientific">Komagataella phaffii (strain GS115 / ATCC 20864)</name>
    <name type="common">Yeast</name>
    <name type="synonym">Pichia pastoris</name>
    <dbReference type="NCBI Taxonomy" id="644223"/>
    <lineage>
        <taxon>Eukaryota</taxon>
        <taxon>Fungi</taxon>
        <taxon>Dikarya</taxon>
        <taxon>Ascomycota</taxon>
        <taxon>Saccharomycotina</taxon>
        <taxon>Pichiomycetes</taxon>
        <taxon>Pichiales</taxon>
        <taxon>Pichiaceae</taxon>
        <taxon>Komagataella</taxon>
    </lineage>
</organism>
<dbReference type="PROSITE" id="PS51309">
    <property type="entry name" value="PABC"/>
    <property type="match status" value="1"/>
</dbReference>
<dbReference type="Gene3D" id="1.10.1900.10">
    <property type="entry name" value="c-terminal domain of poly(a) binding protein"/>
    <property type="match status" value="1"/>
</dbReference>
<feature type="domain" description="PABC" evidence="17">
    <location>
        <begin position="531"/>
        <end position="612"/>
    </location>
</feature>
<keyword evidence="19" id="KW-1185">Reference proteome</keyword>
<evidence type="ECO:0000256" key="14">
    <source>
        <dbReference type="RuleBase" id="RU362004"/>
    </source>
</evidence>
<dbReference type="InterPro" id="IPR036053">
    <property type="entry name" value="PABP-dom"/>
</dbReference>
<dbReference type="FunFam" id="3.30.70.330:FF:000648">
    <property type="entry name" value="Polyadenylate-binding protein"/>
    <property type="match status" value="1"/>
</dbReference>
<dbReference type="SMART" id="SM00517">
    <property type="entry name" value="PolyA"/>
    <property type="match status" value="1"/>
</dbReference>
<dbReference type="GO" id="GO:0005840">
    <property type="term" value="C:ribosome"/>
    <property type="evidence" value="ECO:0007669"/>
    <property type="project" value="EnsemblFungi"/>
</dbReference>
<gene>
    <name evidence="18" type="ordered locus">PAS_chr2-1_0097</name>
</gene>
<dbReference type="SMART" id="SM00361">
    <property type="entry name" value="RRM_1"/>
    <property type="match status" value="4"/>
</dbReference>
<dbReference type="PANTHER" id="PTHR24012">
    <property type="entry name" value="RNA BINDING PROTEIN"/>
    <property type="match status" value="1"/>
</dbReference>
<dbReference type="GO" id="GO:0051028">
    <property type="term" value="P:mRNA transport"/>
    <property type="evidence" value="ECO:0007669"/>
    <property type="project" value="UniProtKB-KW"/>
</dbReference>
<comment type="subcellular location">
    <subcellularLocation>
        <location evidence="2 14">Cytoplasm</location>
    </subcellularLocation>
    <subcellularLocation>
        <location evidence="1">Nucleus</location>
    </subcellularLocation>
</comment>
<dbReference type="CDD" id="cd12380">
    <property type="entry name" value="RRM3_I_PABPs"/>
    <property type="match status" value="1"/>
</dbReference>
<evidence type="ECO:0000256" key="11">
    <source>
        <dbReference type="ARBA" id="ARBA00023242"/>
    </source>
</evidence>
<dbReference type="InterPro" id="IPR000504">
    <property type="entry name" value="RRM_dom"/>
</dbReference>
<reference evidence="18 19" key="1">
    <citation type="journal article" date="2009" name="Nat. Biotechnol.">
        <title>Genome sequence of the recombinant protein production host Pichia pastoris.</title>
        <authorList>
            <person name="De Schutter K."/>
            <person name="Lin Y.C."/>
            <person name="Tiels P."/>
            <person name="Van Hecke A."/>
            <person name="Glinka S."/>
            <person name="Weber-Lehmann J."/>
            <person name="Rouze P."/>
            <person name="Van de Peer Y."/>
            <person name="Callewaert N."/>
        </authorList>
    </citation>
    <scope>NUCLEOTIDE SEQUENCE [LARGE SCALE GENOMIC DNA]</scope>
    <source>
        <strain evidence="19">GS115 / ATCC 20864</strain>
    </source>
</reference>
<dbReference type="InterPro" id="IPR002004">
    <property type="entry name" value="PABP_HYD_C"/>
</dbReference>